<gene>
    <name evidence="1" type="ORF">MTAB308_2774</name>
</gene>
<dbReference type="AlphaFoldDB" id="A0A2U3NCR1"/>
<reference evidence="1 2" key="1">
    <citation type="submission" date="2017-01" db="EMBL/GenBank/DDBJ databases">
        <authorList>
            <consortium name="Urmite Genomes"/>
        </authorList>
    </citation>
    <scope>NUCLEOTIDE SEQUENCE [LARGE SCALE GENOMIC DNA]</scope>
    <source>
        <strain evidence="1 2">AB308</strain>
    </source>
</reference>
<evidence type="ECO:0000313" key="2">
    <source>
        <dbReference type="Proteomes" id="UP000241595"/>
    </source>
</evidence>
<dbReference type="EMBL" id="FTRV01000012">
    <property type="protein sequence ID" value="SPM29282.1"/>
    <property type="molecule type" value="Genomic_DNA"/>
</dbReference>
<sequence>LSPFVFRWRTRPGRYSRGTDTEGKIRMKTLVAAGILALTGVLTVAVGVANADEVEVEGNYSSEGGCLADGPHVEITHNDNIYTHWDCRFGPDGFWHVWLSN</sequence>
<feature type="non-terminal residue" evidence="1">
    <location>
        <position position="1"/>
    </location>
</feature>
<name>A0A2U3NCR1_9MYCO</name>
<protein>
    <submittedName>
        <fullName evidence="1">Uncharacterized protein</fullName>
    </submittedName>
</protein>
<accession>A0A2U3NCR1</accession>
<organism evidence="1 2">
    <name type="scientific">Mycobacterium terramassiliense</name>
    <dbReference type="NCBI Taxonomy" id="1841859"/>
    <lineage>
        <taxon>Bacteria</taxon>
        <taxon>Bacillati</taxon>
        <taxon>Actinomycetota</taxon>
        <taxon>Actinomycetes</taxon>
        <taxon>Mycobacteriales</taxon>
        <taxon>Mycobacteriaceae</taxon>
        <taxon>Mycobacterium</taxon>
    </lineage>
</organism>
<evidence type="ECO:0000313" key="1">
    <source>
        <dbReference type="EMBL" id="SPM29282.1"/>
    </source>
</evidence>
<dbReference type="STRING" id="1841859.GCA_900157385_02772"/>
<proteinExistence type="predicted"/>
<keyword evidence="2" id="KW-1185">Reference proteome</keyword>
<dbReference type="Proteomes" id="UP000241595">
    <property type="component" value="Unassembled WGS sequence"/>
</dbReference>